<dbReference type="Proteomes" id="UP001358417">
    <property type="component" value="Unassembled WGS sequence"/>
</dbReference>
<dbReference type="GeneID" id="89975594"/>
<organism evidence="1 2">
    <name type="scientific">Exophiala bonariae</name>
    <dbReference type="NCBI Taxonomy" id="1690606"/>
    <lineage>
        <taxon>Eukaryota</taxon>
        <taxon>Fungi</taxon>
        <taxon>Dikarya</taxon>
        <taxon>Ascomycota</taxon>
        <taxon>Pezizomycotina</taxon>
        <taxon>Eurotiomycetes</taxon>
        <taxon>Chaetothyriomycetidae</taxon>
        <taxon>Chaetothyriales</taxon>
        <taxon>Herpotrichiellaceae</taxon>
        <taxon>Exophiala</taxon>
    </lineage>
</organism>
<comment type="caution">
    <text evidence="1">The sequence shown here is derived from an EMBL/GenBank/DDBJ whole genome shotgun (WGS) entry which is preliminary data.</text>
</comment>
<evidence type="ECO:0000313" key="1">
    <source>
        <dbReference type="EMBL" id="KAK5046667.1"/>
    </source>
</evidence>
<reference evidence="1 2" key="1">
    <citation type="submission" date="2023-08" db="EMBL/GenBank/DDBJ databases">
        <title>Black Yeasts Isolated from many extreme environments.</title>
        <authorList>
            <person name="Coleine C."/>
            <person name="Stajich J.E."/>
            <person name="Selbmann L."/>
        </authorList>
    </citation>
    <scope>NUCLEOTIDE SEQUENCE [LARGE SCALE GENOMIC DNA]</scope>
    <source>
        <strain evidence="1 2">CCFEE 5792</strain>
    </source>
</reference>
<dbReference type="AlphaFoldDB" id="A0AAV9MY88"/>
<name>A0AAV9MY88_9EURO</name>
<dbReference type="EMBL" id="JAVRRD010000029">
    <property type="protein sequence ID" value="KAK5046667.1"/>
    <property type="molecule type" value="Genomic_DNA"/>
</dbReference>
<dbReference type="RefSeq" id="XP_064702250.1">
    <property type="nucleotide sequence ID" value="XM_064850981.1"/>
</dbReference>
<proteinExistence type="predicted"/>
<sequence length="191" mass="18810">MLFHTIAAAESTTATVVTITAASPASSITTGSYTLCQFYSSVPGATGGASGTSSLLPPCPSSIITYSYTTISVPTTTLLSSTLGQPTSTSYTLCQFYSSLPAITPEATSAGMTTILPGCPSDLVTMTYVLPTLATATVPSTPLASIQSATANAASGSGLVSSFSGLAAPTAAVDKLAVAGIGALFAVVGVF</sequence>
<keyword evidence="2" id="KW-1185">Reference proteome</keyword>
<gene>
    <name evidence="1" type="ORF">LTR84_007428</name>
</gene>
<protein>
    <submittedName>
        <fullName evidence="1">Uncharacterized protein</fullName>
    </submittedName>
</protein>
<evidence type="ECO:0000313" key="2">
    <source>
        <dbReference type="Proteomes" id="UP001358417"/>
    </source>
</evidence>
<accession>A0AAV9MY88</accession>